<accession>A0A8D9H6E0</accession>
<feature type="non-terminal residue" evidence="1">
    <location>
        <position position="1"/>
    </location>
</feature>
<dbReference type="Proteomes" id="UP000694005">
    <property type="component" value="Chromosome A02"/>
</dbReference>
<evidence type="ECO:0000313" key="1">
    <source>
        <dbReference type="EMBL" id="CAG7893611.1"/>
    </source>
</evidence>
<reference evidence="1 2" key="1">
    <citation type="submission" date="2021-07" db="EMBL/GenBank/DDBJ databases">
        <authorList>
            <consortium name="Genoscope - CEA"/>
            <person name="William W."/>
        </authorList>
    </citation>
    <scope>NUCLEOTIDE SEQUENCE [LARGE SCALE GENOMIC DNA]</scope>
</reference>
<dbReference type="EMBL" id="LS974618">
    <property type="protein sequence ID" value="CAG7893611.1"/>
    <property type="molecule type" value="Genomic_DNA"/>
</dbReference>
<protein>
    <submittedName>
        <fullName evidence="1">Uncharacterized protein</fullName>
    </submittedName>
</protein>
<proteinExistence type="predicted"/>
<name>A0A8D9H6E0_BRACM</name>
<evidence type="ECO:0000313" key="2">
    <source>
        <dbReference type="Proteomes" id="UP000694005"/>
    </source>
</evidence>
<gene>
    <name evidence="1" type="ORF">BRAPAZ1V2_A02P25630.2</name>
</gene>
<sequence>PSFCLIQKRKQSSAENSRRPKTLAVELSLSLSCAVSLSLFSLSSAPSLSLSSPLHPLSLLAGALWWWW</sequence>
<dbReference type="AlphaFoldDB" id="A0A8D9H6E0"/>
<dbReference type="Gramene" id="A02p25630.2_BraZ1">
    <property type="protein sequence ID" value="A02p25630.2_BraZ1.CDS.1"/>
    <property type="gene ID" value="A02g25630.2_BraZ1"/>
</dbReference>
<organism evidence="1 2">
    <name type="scientific">Brassica campestris</name>
    <name type="common">Field mustard</name>
    <dbReference type="NCBI Taxonomy" id="3711"/>
    <lineage>
        <taxon>Eukaryota</taxon>
        <taxon>Viridiplantae</taxon>
        <taxon>Streptophyta</taxon>
        <taxon>Embryophyta</taxon>
        <taxon>Tracheophyta</taxon>
        <taxon>Spermatophyta</taxon>
        <taxon>Magnoliopsida</taxon>
        <taxon>eudicotyledons</taxon>
        <taxon>Gunneridae</taxon>
        <taxon>Pentapetalae</taxon>
        <taxon>rosids</taxon>
        <taxon>malvids</taxon>
        <taxon>Brassicales</taxon>
        <taxon>Brassicaceae</taxon>
        <taxon>Brassiceae</taxon>
        <taxon>Brassica</taxon>
    </lineage>
</organism>